<proteinExistence type="predicted"/>
<reference evidence="1" key="1">
    <citation type="submission" date="2021-03" db="EMBL/GenBank/DDBJ databases">
        <title>Acanthopleuribacteraceae sp. M133.</title>
        <authorList>
            <person name="Wang G."/>
        </authorList>
    </citation>
    <scope>NUCLEOTIDE SEQUENCE</scope>
    <source>
        <strain evidence="1">M133</strain>
    </source>
</reference>
<dbReference type="AlphaFoldDB" id="A0A8A4TJH2"/>
<protein>
    <submittedName>
        <fullName evidence="1">Type I-E CRISPR-associated protein Cas6/Cse3/CasE</fullName>
    </submittedName>
</protein>
<dbReference type="KEGG" id="scor:J3U87_27265"/>
<dbReference type="Gene3D" id="3.30.70.1200">
    <property type="entry name" value="Crispr-associated protein, domain 1"/>
    <property type="match status" value="1"/>
</dbReference>
<dbReference type="InterPro" id="IPR010179">
    <property type="entry name" value="CRISPR-assoc_prot_Cse3"/>
</dbReference>
<dbReference type="Gene3D" id="3.30.70.1210">
    <property type="entry name" value="Crispr-associated protein, domain 2"/>
    <property type="match status" value="1"/>
</dbReference>
<accession>A0A8A4TJH2</accession>
<dbReference type="RefSeq" id="WP_237378939.1">
    <property type="nucleotide sequence ID" value="NZ_CP071793.1"/>
</dbReference>
<sequence>MYLSRITWEGSPKEIANWNPYRHHEMVWKFFPLDPKAKRRWMFRYDLDRGRPRYFLVSLEPPQPVAKWRVETKPYTPDLCNGDLLHFDLRVNPVVSRREGKRVKRFDVVMDYKYQLDKEAREKLDQNELIYRLGCEWLARRASSHGFEIGARRTLVACYRPSVFHKRKHPDPMTVTTMDLTGTLRVTEVDAFRNMLFNGLGPAKSFGCGLMLVRRA</sequence>
<gene>
    <name evidence="1" type="primary">cas6e</name>
    <name evidence="1" type="ORF">J3U87_27265</name>
</gene>
<dbReference type="Pfam" id="PF08798">
    <property type="entry name" value="CRISPR_assoc"/>
    <property type="match status" value="1"/>
</dbReference>
<dbReference type="SUPFAM" id="SSF117987">
    <property type="entry name" value="CRISPR-associated protein"/>
    <property type="match status" value="2"/>
</dbReference>
<keyword evidence="2" id="KW-1185">Reference proteome</keyword>
<evidence type="ECO:0000313" key="2">
    <source>
        <dbReference type="Proteomes" id="UP000663929"/>
    </source>
</evidence>
<dbReference type="EMBL" id="CP071793">
    <property type="protein sequence ID" value="QTD49302.1"/>
    <property type="molecule type" value="Genomic_DNA"/>
</dbReference>
<organism evidence="1 2">
    <name type="scientific">Sulfidibacter corallicola</name>
    <dbReference type="NCBI Taxonomy" id="2818388"/>
    <lineage>
        <taxon>Bacteria</taxon>
        <taxon>Pseudomonadati</taxon>
        <taxon>Acidobacteriota</taxon>
        <taxon>Holophagae</taxon>
        <taxon>Acanthopleuribacterales</taxon>
        <taxon>Acanthopleuribacteraceae</taxon>
        <taxon>Sulfidibacter</taxon>
    </lineage>
</organism>
<dbReference type="SMART" id="SM01101">
    <property type="entry name" value="CRISPR_assoc"/>
    <property type="match status" value="1"/>
</dbReference>
<dbReference type="NCBIfam" id="TIGR01907">
    <property type="entry name" value="casE_Cse3"/>
    <property type="match status" value="1"/>
</dbReference>
<dbReference type="CDD" id="cd09727">
    <property type="entry name" value="Cas6_I-E"/>
    <property type="match status" value="1"/>
</dbReference>
<evidence type="ECO:0000313" key="1">
    <source>
        <dbReference type="EMBL" id="QTD49302.1"/>
    </source>
</evidence>
<dbReference type="Proteomes" id="UP000663929">
    <property type="component" value="Chromosome"/>
</dbReference>
<name>A0A8A4TJH2_SULCO</name>